<organism evidence="2 3">
    <name type="scientific">Mycoplasmopsis anatis 1340</name>
    <dbReference type="NCBI Taxonomy" id="1034808"/>
    <lineage>
        <taxon>Bacteria</taxon>
        <taxon>Bacillati</taxon>
        <taxon>Mycoplasmatota</taxon>
        <taxon>Mycoplasmoidales</taxon>
        <taxon>Metamycoplasmataceae</taxon>
        <taxon>Mycoplasmopsis</taxon>
    </lineage>
</organism>
<dbReference type="GO" id="GO:0008270">
    <property type="term" value="F:zinc ion binding"/>
    <property type="evidence" value="ECO:0007669"/>
    <property type="project" value="InterPro"/>
</dbReference>
<sequence length="393" mass="46847">MKLDKKTVKELELNSLLTIFFNLNKVTNKIYSVNSTFRQSKHSNDNICSFINTIEKSIVYWTKLEFKSISDSTNYIYEFDSDLKLDELLDLIYSEIQLKKIKISQEEFERKIIISLFAFRGSADFKLNFYSVDVPKILNNEKYFNLLFLLLTNISQLNLLNLNFRELQNDYIEKNKKRNTQIRINLKWFFDNFSENLRMINIYKYNILIKNKNLIKDKNIDNFLSFGFIERLLIYKDKILPDKHSENLNESNIKIYREALKFDEEDKDGIVKRNTNLIKVVRETLPDICYACNDLYPIENRTFKFRNKDMWYLEIHHVISFSKDSSSDQIDNLVKLCPSCHKALTKNRAEQEYQLKLINNIVRNANFIKEYVSILAKTNNVDKIVEFIYKSLA</sequence>
<protein>
    <recommendedName>
        <fullName evidence="1">HNH domain-containing protein</fullName>
    </recommendedName>
</protein>
<evidence type="ECO:0000313" key="2">
    <source>
        <dbReference type="EMBL" id="EGS29505.1"/>
    </source>
</evidence>
<dbReference type="EMBL" id="AFVJ01000005">
    <property type="protein sequence ID" value="EGS29505.1"/>
    <property type="molecule type" value="Genomic_DNA"/>
</dbReference>
<gene>
    <name evidence="2" type="ORF">GIG_00827</name>
</gene>
<dbReference type="GO" id="GO:0003676">
    <property type="term" value="F:nucleic acid binding"/>
    <property type="evidence" value="ECO:0007669"/>
    <property type="project" value="InterPro"/>
</dbReference>
<dbReference type="InterPro" id="IPR003615">
    <property type="entry name" value="HNH_nuc"/>
</dbReference>
<comment type="caution">
    <text evidence="2">The sequence shown here is derived from an EMBL/GenBank/DDBJ whole genome shotgun (WGS) entry which is preliminary data.</text>
</comment>
<evidence type="ECO:0000259" key="1">
    <source>
        <dbReference type="Pfam" id="PF01844"/>
    </source>
</evidence>
<reference evidence="2 3" key="1">
    <citation type="journal article" date="2011" name="J. Bacteriol.">
        <title>Genome Sequence of Duck Pathogen Mycoplasma anatis Strain 1340.</title>
        <authorList>
            <person name="Guo Z."/>
            <person name="Chen P."/>
            <person name="Ren P."/>
            <person name="Kuang S."/>
            <person name="Zhou Z."/>
            <person name="Li Z."/>
            <person name="Liu M."/>
            <person name="Shi D."/>
            <person name="Xiao Y."/>
            <person name="Wang X."/>
            <person name="Zhou R."/>
            <person name="Jin H."/>
            <person name="Bi D."/>
        </authorList>
    </citation>
    <scope>NUCLEOTIDE SEQUENCE [LARGE SCALE GENOMIC DNA]</scope>
    <source>
        <strain evidence="2 3">1340</strain>
    </source>
</reference>
<dbReference type="eggNOG" id="ENOG5033QJJ">
    <property type="taxonomic scope" value="Bacteria"/>
</dbReference>
<accession>F9QCK9</accession>
<dbReference type="RefSeq" id="WP_006886228.1">
    <property type="nucleotide sequence ID" value="NZ_AFVJ01000005.1"/>
</dbReference>
<dbReference type="GeneID" id="65654080"/>
<dbReference type="Proteomes" id="UP000005055">
    <property type="component" value="Unassembled WGS sequence"/>
</dbReference>
<evidence type="ECO:0000313" key="3">
    <source>
        <dbReference type="Proteomes" id="UP000005055"/>
    </source>
</evidence>
<feature type="domain" description="HNH" evidence="1">
    <location>
        <begin position="311"/>
        <end position="346"/>
    </location>
</feature>
<dbReference type="InterPro" id="IPR002711">
    <property type="entry name" value="HNH"/>
</dbReference>
<dbReference type="AlphaFoldDB" id="F9QCK9"/>
<dbReference type="GO" id="GO:0004519">
    <property type="term" value="F:endonuclease activity"/>
    <property type="evidence" value="ECO:0007669"/>
    <property type="project" value="InterPro"/>
</dbReference>
<dbReference type="REBASE" id="40507">
    <property type="entry name" value="Man1340ORF832P"/>
</dbReference>
<dbReference type="CDD" id="cd00085">
    <property type="entry name" value="HNHc"/>
    <property type="match status" value="1"/>
</dbReference>
<keyword evidence="3" id="KW-1185">Reference proteome</keyword>
<name>F9QCK9_9BACT</name>
<dbReference type="Gene3D" id="1.10.30.50">
    <property type="match status" value="1"/>
</dbReference>
<dbReference type="Pfam" id="PF01844">
    <property type="entry name" value="HNH"/>
    <property type="match status" value="1"/>
</dbReference>
<proteinExistence type="predicted"/>